<gene>
    <name evidence="3" type="ORF">ACJRO7_004114</name>
</gene>
<dbReference type="EMBL" id="JBJKBG010000010">
    <property type="protein sequence ID" value="KAL3719111.1"/>
    <property type="molecule type" value="Genomic_DNA"/>
</dbReference>
<proteinExistence type="predicted"/>
<dbReference type="AlphaFoldDB" id="A0ABD3IZG5"/>
<keyword evidence="1" id="KW-0472">Membrane</keyword>
<accession>A0ABD3IZG5</accession>
<dbReference type="InterPro" id="IPR025315">
    <property type="entry name" value="DUF4220"/>
</dbReference>
<feature type="transmembrane region" description="Helical" evidence="1">
    <location>
        <begin position="68"/>
        <end position="88"/>
    </location>
</feature>
<comment type="caution">
    <text evidence="3">The sequence shown here is derived from an EMBL/GenBank/DDBJ whole genome shotgun (WGS) entry which is preliminary data.</text>
</comment>
<evidence type="ECO:0000259" key="2">
    <source>
        <dbReference type="Pfam" id="PF13968"/>
    </source>
</evidence>
<feature type="domain" description="DUF4220" evidence="2">
    <location>
        <begin position="43"/>
        <end position="164"/>
    </location>
</feature>
<reference evidence="3 4" key="1">
    <citation type="submission" date="2024-11" db="EMBL/GenBank/DDBJ databases">
        <title>Chromosome-level genome assembly of Eucalyptus globulus Labill. provides insights into its genome evolution.</title>
        <authorList>
            <person name="Li X."/>
        </authorList>
    </citation>
    <scope>NUCLEOTIDE SEQUENCE [LARGE SCALE GENOMIC DNA]</scope>
    <source>
        <strain evidence="3">CL2024</strain>
        <tissue evidence="3">Fresh tender leaves</tissue>
    </source>
</reference>
<dbReference type="PANTHER" id="PTHR31325">
    <property type="entry name" value="OS01G0798800 PROTEIN-RELATED"/>
    <property type="match status" value="1"/>
</dbReference>
<evidence type="ECO:0000256" key="1">
    <source>
        <dbReference type="SAM" id="Phobius"/>
    </source>
</evidence>
<feature type="transmembrane region" description="Helical" evidence="1">
    <location>
        <begin position="12"/>
        <end position="30"/>
    </location>
</feature>
<keyword evidence="4" id="KW-1185">Reference proteome</keyword>
<dbReference type="Pfam" id="PF13968">
    <property type="entry name" value="DUF4220"/>
    <property type="match status" value="1"/>
</dbReference>
<evidence type="ECO:0000313" key="3">
    <source>
        <dbReference type="EMBL" id="KAL3719111.1"/>
    </source>
</evidence>
<organism evidence="3 4">
    <name type="scientific">Eucalyptus globulus</name>
    <name type="common">Tasmanian blue gum</name>
    <dbReference type="NCBI Taxonomy" id="34317"/>
    <lineage>
        <taxon>Eukaryota</taxon>
        <taxon>Viridiplantae</taxon>
        <taxon>Streptophyta</taxon>
        <taxon>Embryophyta</taxon>
        <taxon>Tracheophyta</taxon>
        <taxon>Spermatophyta</taxon>
        <taxon>Magnoliopsida</taxon>
        <taxon>eudicotyledons</taxon>
        <taxon>Gunneridae</taxon>
        <taxon>Pentapetalae</taxon>
        <taxon>rosids</taxon>
        <taxon>malvids</taxon>
        <taxon>Myrtales</taxon>
        <taxon>Myrtaceae</taxon>
        <taxon>Myrtoideae</taxon>
        <taxon>Eucalypteae</taxon>
        <taxon>Eucalyptus</taxon>
    </lineage>
</organism>
<keyword evidence="1" id="KW-1133">Transmembrane helix</keyword>
<sequence length="185" mass="21316">MPTKIIPSFLRGTIVMSLALQVFLIFFAPIRKRGSKWWIILTWSAYLVVDWWYCGTSESEADTYGNLLAFWAPFLLLHLGGPDTITTFALEDNEACRRRLLHLLFQLGAAGYVFYQSLPSNKLTVPTILLFMGGIIKYIERTCPLYLASFSKFRRSLLSLLMPGRTMLNSWKNTLPRRKLIFPLQ</sequence>
<protein>
    <recommendedName>
        <fullName evidence="2">DUF4220 domain-containing protein</fullName>
    </recommendedName>
</protein>
<feature type="transmembrane region" description="Helical" evidence="1">
    <location>
        <begin position="37"/>
        <end position="53"/>
    </location>
</feature>
<evidence type="ECO:0000313" key="4">
    <source>
        <dbReference type="Proteomes" id="UP001634007"/>
    </source>
</evidence>
<dbReference type="Proteomes" id="UP001634007">
    <property type="component" value="Unassembled WGS sequence"/>
</dbReference>
<keyword evidence="1" id="KW-0812">Transmembrane</keyword>
<name>A0ABD3IZG5_EUCGL</name>